<organism evidence="3 4">
    <name type="scientific">Rosistilla carotiformis</name>
    <dbReference type="NCBI Taxonomy" id="2528017"/>
    <lineage>
        <taxon>Bacteria</taxon>
        <taxon>Pseudomonadati</taxon>
        <taxon>Planctomycetota</taxon>
        <taxon>Planctomycetia</taxon>
        <taxon>Pirellulales</taxon>
        <taxon>Pirellulaceae</taxon>
        <taxon>Rosistilla</taxon>
    </lineage>
</organism>
<dbReference type="EMBL" id="CP036348">
    <property type="protein sequence ID" value="QDV71081.1"/>
    <property type="molecule type" value="Genomic_DNA"/>
</dbReference>
<evidence type="ECO:0000256" key="1">
    <source>
        <dbReference type="SAM" id="MobiDB-lite"/>
    </source>
</evidence>
<gene>
    <name evidence="3" type="ORF">Poly24_48140</name>
</gene>
<sequence length="247" mass="27111" precursor="true">MPVHTFKHAARNCCLLVAVVTSTAGAAGPFRMLIQEAPKTNAPAKVGTDNTVDENKTAAEKAAEAREQAQRNRNVRELAGDSIFGEHRVPTLVGNELKLPSLVAPTTQQREIGNGQTPKDNANLVMTSVIPLPEGIDRDGHWTYAKYDWVAANTFSHPLYFQDAMLERNGHELKCGLQPALSAARFFTTLPALPYLMTVQRPCECNHTLGYYRPGSRAPNLLQRPPYQRDAVLNQAAWTTGAILVIP</sequence>
<reference evidence="3 4" key="1">
    <citation type="submission" date="2019-02" db="EMBL/GenBank/DDBJ databases">
        <title>Deep-cultivation of Planctomycetes and their phenomic and genomic characterization uncovers novel biology.</title>
        <authorList>
            <person name="Wiegand S."/>
            <person name="Jogler M."/>
            <person name="Boedeker C."/>
            <person name="Pinto D."/>
            <person name="Vollmers J."/>
            <person name="Rivas-Marin E."/>
            <person name="Kohn T."/>
            <person name="Peeters S.H."/>
            <person name="Heuer A."/>
            <person name="Rast P."/>
            <person name="Oberbeckmann S."/>
            <person name="Bunk B."/>
            <person name="Jeske O."/>
            <person name="Meyerdierks A."/>
            <person name="Storesund J.E."/>
            <person name="Kallscheuer N."/>
            <person name="Luecker S."/>
            <person name="Lage O.M."/>
            <person name="Pohl T."/>
            <person name="Merkel B.J."/>
            <person name="Hornburger P."/>
            <person name="Mueller R.-W."/>
            <person name="Bruemmer F."/>
            <person name="Labrenz M."/>
            <person name="Spormann A.M."/>
            <person name="Op den Camp H."/>
            <person name="Overmann J."/>
            <person name="Amann R."/>
            <person name="Jetten M.S.M."/>
            <person name="Mascher T."/>
            <person name="Medema M.H."/>
            <person name="Devos D.P."/>
            <person name="Kaster A.-K."/>
            <person name="Ovreas L."/>
            <person name="Rohde M."/>
            <person name="Galperin M.Y."/>
            <person name="Jogler C."/>
        </authorList>
    </citation>
    <scope>NUCLEOTIDE SEQUENCE [LARGE SCALE GENOMIC DNA]</scope>
    <source>
        <strain evidence="3 4">Poly24</strain>
    </source>
</reference>
<dbReference type="RefSeq" id="WP_145101304.1">
    <property type="nucleotide sequence ID" value="NZ_CP036348.1"/>
</dbReference>
<dbReference type="AlphaFoldDB" id="A0A518JZV8"/>
<proteinExistence type="predicted"/>
<keyword evidence="2" id="KW-0732">Signal</keyword>
<keyword evidence="4" id="KW-1185">Reference proteome</keyword>
<evidence type="ECO:0000313" key="4">
    <source>
        <dbReference type="Proteomes" id="UP000315082"/>
    </source>
</evidence>
<feature type="compositionally biased region" description="Basic and acidic residues" evidence="1">
    <location>
        <begin position="53"/>
        <end position="73"/>
    </location>
</feature>
<evidence type="ECO:0000256" key="2">
    <source>
        <dbReference type="SAM" id="SignalP"/>
    </source>
</evidence>
<feature type="signal peptide" evidence="2">
    <location>
        <begin position="1"/>
        <end position="26"/>
    </location>
</feature>
<protein>
    <submittedName>
        <fullName evidence="3">Uncharacterized protein</fullName>
    </submittedName>
</protein>
<evidence type="ECO:0000313" key="3">
    <source>
        <dbReference type="EMBL" id="QDV71081.1"/>
    </source>
</evidence>
<dbReference type="KEGG" id="rcf:Poly24_48140"/>
<feature type="region of interest" description="Disordered" evidence="1">
    <location>
        <begin position="41"/>
        <end position="73"/>
    </location>
</feature>
<dbReference type="Proteomes" id="UP000315082">
    <property type="component" value="Chromosome"/>
</dbReference>
<name>A0A518JZV8_9BACT</name>
<dbReference type="OrthoDB" id="288935at2"/>
<feature type="chain" id="PRO_5022146653" evidence="2">
    <location>
        <begin position="27"/>
        <end position="247"/>
    </location>
</feature>
<accession>A0A518JZV8</accession>